<name>A0A7J5XRD2_DISMA</name>
<dbReference type="EMBL" id="JAAKFY010000022">
    <property type="protein sequence ID" value="KAF3838628.1"/>
    <property type="molecule type" value="Genomic_DNA"/>
</dbReference>
<reference evidence="1 2" key="1">
    <citation type="submission" date="2020-03" db="EMBL/GenBank/DDBJ databases">
        <title>Dissostichus mawsoni Genome sequencing and assembly.</title>
        <authorList>
            <person name="Park H."/>
        </authorList>
    </citation>
    <scope>NUCLEOTIDE SEQUENCE [LARGE SCALE GENOMIC DNA]</scope>
    <source>
        <strain evidence="1">DM0001</strain>
        <tissue evidence="1">Muscle</tissue>
    </source>
</reference>
<keyword evidence="2" id="KW-1185">Reference proteome</keyword>
<gene>
    <name evidence="1" type="ORF">F7725_010396</name>
</gene>
<accession>A0A7J5XRD2</accession>
<organism evidence="1 2">
    <name type="scientific">Dissostichus mawsoni</name>
    <name type="common">Antarctic cod</name>
    <dbReference type="NCBI Taxonomy" id="36200"/>
    <lineage>
        <taxon>Eukaryota</taxon>
        <taxon>Metazoa</taxon>
        <taxon>Chordata</taxon>
        <taxon>Craniata</taxon>
        <taxon>Vertebrata</taxon>
        <taxon>Euteleostomi</taxon>
        <taxon>Actinopterygii</taxon>
        <taxon>Neopterygii</taxon>
        <taxon>Teleostei</taxon>
        <taxon>Neoteleostei</taxon>
        <taxon>Acanthomorphata</taxon>
        <taxon>Eupercaria</taxon>
        <taxon>Perciformes</taxon>
        <taxon>Notothenioidei</taxon>
        <taxon>Nototheniidae</taxon>
        <taxon>Dissostichus</taxon>
    </lineage>
</organism>
<dbReference type="OrthoDB" id="10583587at2759"/>
<evidence type="ECO:0000313" key="1">
    <source>
        <dbReference type="EMBL" id="KAF3838628.1"/>
    </source>
</evidence>
<proteinExistence type="predicted"/>
<protein>
    <submittedName>
        <fullName evidence="1">Uncharacterized protein</fullName>
    </submittedName>
</protein>
<evidence type="ECO:0000313" key="2">
    <source>
        <dbReference type="Proteomes" id="UP000518266"/>
    </source>
</evidence>
<sequence>MEAITGLDSHLCRQSCPAGSQQSLRRMGIIQDRGTLIRRSLEDQISALGEGSNGVIHQQAPLKHLDKPAEAPVAMVTAAGISAASLLRMCRLENMRALQGPQGSAACVEETVKNVNLDIASTSTRRAKNVAIKSD</sequence>
<dbReference type="AlphaFoldDB" id="A0A7J5XRD2"/>
<comment type="caution">
    <text evidence="1">The sequence shown here is derived from an EMBL/GenBank/DDBJ whole genome shotgun (WGS) entry which is preliminary data.</text>
</comment>
<dbReference type="Proteomes" id="UP000518266">
    <property type="component" value="Unassembled WGS sequence"/>
</dbReference>